<sequence>MNTTQKAMQNQDIVIEELARHYRAIIELIGENPDREGLRKTPLRAAKALYYATQGYRQDASAVMKQAVFEYAGSRMIIVRDIEFYSFCEHHILPFFGKISVGYIPDGNMIGLSKLARVVNVYARRLQVQERLTAEVTKVISNTLGAKGVIVVCRAEHLCMKMRGVEKQDSSTTTIDYDGVFAEDTTLRQEFLSLIQN</sequence>
<dbReference type="PROSITE" id="PS00860">
    <property type="entry name" value="GTP_CYCLOHYDROL_1_2"/>
    <property type="match status" value="1"/>
</dbReference>
<dbReference type="Gene3D" id="3.30.1130.10">
    <property type="match status" value="1"/>
</dbReference>
<name>A0A1B1S8P2_9BACT</name>
<dbReference type="InterPro" id="IPR020602">
    <property type="entry name" value="GTP_CycHdrlase_I_dom"/>
</dbReference>
<feature type="binding site" evidence="6">
    <location>
        <position position="88"/>
    </location>
    <ligand>
        <name>Zn(2+)</name>
        <dbReference type="ChEBI" id="CHEBI:29105"/>
    </ligand>
</feature>
<dbReference type="GO" id="GO:0005737">
    <property type="term" value="C:cytoplasm"/>
    <property type="evidence" value="ECO:0007669"/>
    <property type="project" value="TreeGrafter"/>
</dbReference>
<dbReference type="EMBL" id="CP015402">
    <property type="protein sequence ID" value="ANU63164.1"/>
    <property type="molecule type" value="Genomic_DNA"/>
</dbReference>
<dbReference type="UniPathway" id="UPA00848">
    <property type="reaction ID" value="UER00151"/>
</dbReference>
<keyword evidence="4 6" id="KW-0554">One-carbon metabolism</keyword>
<keyword evidence="9" id="KW-1185">Reference proteome</keyword>
<comment type="subunit">
    <text evidence="6">Homopolymer.</text>
</comment>
<feature type="binding site" evidence="6">
    <location>
        <position position="159"/>
    </location>
    <ligand>
        <name>Zn(2+)</name>
        <dbReference type="ChEBI" id="CHEBI:29105"/>
    </ligand>
</feature>
<dbReference type="GO" id="GO:0003934">
    <property type="term" value="F:GTP cyclohydrolase I activity"/>
    <property type="evidence" value="ECO:0007669"/>
    <property type="project" value="UniProtKB-UniRule"/>
</dbReference>
<dbReference type="KEGG" id="pary:A4V02_05150"/>
<evidence type="ECO:0000256" key="3">
    <source>
        <dbReference type="ARBA" id="ARBA00008085"/>
    </source>
</evidence>
<dbReference type="PANTHER" id="PTHR11109">
    <property type="entry name" value="GTP CYCLOHYDROLASE I"/>
    <property type="match status" value="1"/>
</dbReference>
<dbReference type="GO" id="GO:0006730">
    <property type="term" value="P:one-carbon metabolic process"/>
    <property type="evidence" value="ECO:0007669"/>
    <property type="project" value="UniProtKB-UniRule"/>
</dbReference>
<dbReference type="GO" id="GO:0006729">
    <property type="term" value="P:tetrahydrobiopterin biosynthetic process"/>
    <property type="evidence" value="ECO:0007669"/>
    <property type="project" value="TreeGrafter"/>
</dbReference>
<keyword evidence="5 6" id="KW-0378">Hydrolase</keyword>
<dbReference type="STRING" id="1796646.A4V02_05150"/>
<accession>A0A1Z2XK05</accession>
<reference evidence="9" key="1">
    <citation type="submission" date="2016-04" db="EMBL/GenBank/DDBJ databases">
        <title>Complete Genome Sequences of Twelve Strains of a Stable Defined Moderately Diverse Mouse Microbiota 2 (sDMDMm2).</title>
        <authorList>
            <person name="Uchimura Y."/>
            <person name="Wyss M."/>
            <person name="Brugiroux S."/>
            <person name="Limenitakis J.P."/>
            <person name="Stecher B."/>
            <person name="McCoy K.D."/>
            <person name="Macpherson A.J."/>
        </authorList>
    </citation>
    <scope>NUCLEOTIDE SEQUENCE [LARGE SCALE GENOMIC DNA]</scope>
    <source>
        <strain evidence="9">YL27</strain>
    </source>
</reference>
<evidence type="ECO:0000256" key="6">
    <source>
        <dbReference type="HAMAP-Rule" id="MF_00223"/>
    </source>
</evidence>
<dbReference type="GO" id="GO:0008270">
    <property type="term" value="F:zinc ion binding"/>
    <property type="evidence" value="ECO:0007669"/>
    <property type="project" value="UniProtKB-UniRule"/>
</dbReference>
<organism evidence="8 9">
    <name type="scientific">Muribaculum intestinale</name>
    <dbReference type="NCBI Taxonomy" id="1796646"/>
    <lineage>
        <taxon>Bacteria</taxon>
        <taxon>Pseudomonadati</taxon>
        <taxon>Bacteroidota</taxon>
        <taxon>Bacteroidia</taxon>
        <taxon>Bacteroidales</taxon>
        <taxon>Muribaculaceae</taxon>
        <taxon>Muribaculum</taxon>
    </lineage>
</organism>
<dbReference type="InterPro" id="IPR043134">
    <property type="entry name" value="GTP-CH-I_N"/>
</dbReference>
<accession>A0A1B1S8P2</accession>
<keyword evidence="6" id="KW-0547">Nucleotide-binding</keyword>
<dbReference type="NCBIfam" id="TIGR00063">
    <property type="entry name" value="folE"/>
    <property type="match status" value="1"/>
</dbReference>
<dbReference type="HAMAP" id="MF_00223">
    <property type="entry name" value="FolE"/>
    <property type="match status" value="1"/>
</dbReference>
<dbReference type="GO" id="GO:0005525">
    <property type="term" value="F:GTP binding"/>
    <property type="evidence" value="ECO:0007669"/>
    <property type="project" value="UniProtKB-KW"/>
</dbReference>
<dbReference type="Pfam" id="PF01227">
    <property type="entry name" value="GTP_cyclohydroI"/>
    <property type="match status" value="1"/>
</dbReference>
<dbReference type="InterPro" id="IPR018234">
    <property type="entry name" value="GTP_CycHdrlase_I_CS"/>
</dbReference>
<evidence type="ECO:0000256" key="1">
    <source>
        <dbReference type="ARBA" id="ARBA00001052"/>
    </source>
</evidence>
<evidence type="ECO:0000259" key="7">
    <source>
        <dbReference type="Pfam" id="PF01227"/>
    </source>
</evidence>
<feature type="binding site" evidence="6">
    <location>
        <position position="91"/>
    </location>
    <ligand>
        <name>Zn(2+)</name>
        <dbReference type="ChEBI" id="CHEBI:29105"/>
    </ligand>
</feature>
<dbReference type="InterPro" id="IPR001474">
    <property type="entry name" value="GTP_CycHdrlase_I"/>
</dbReference>
<proteinExistence type="inferred from homology"/>
<evidence type="ECO:0000313" key="9">
    <source>
        <dbReference type="Proteomes" id="UP000186351"/>
    </source>
</evidence>
<evidence type="ECO:0000313" key="8">
    <source>
        <dbReference type="EMBL" id="ANU63164.1"/>
    </source>
</evidence>
<evidence type="ECO:0000256" key="4">
    <source>
        <dbReference type="ARBA" id="ARBA00022563"/>
    </source>
</evidence>
<dbReference type="EC" id="3.5.4.16" evidence="6"/>
<dbReference type="InterPro" id="IPR043133">
    <property type="entry name" value="GTP-CH-I_C/QueF"/>
</dbReference>
<dbReference type="NCBIfam" id="NF006825">
    <property type="entry name" value="PRK09347.1-2"/>
    <property type="match status" value="1"/>
</dbReference>
<keyword evidence="6" id="KW-0479">Metal-binding</keyword>
<dbReference type="GeneID" id="65536235"/>
<dbReference type="GO" id="GO:0046654">
    <property type="term" value="P:tetrahydrofolate biosynthetic process"/>
    <property type="evidence" value="ECO:0007669"/>
    <property type="project" value="UniProtKB-UniRule"/>
</dbReference>
<dbReference type="NCBIfam" id="NF006826">
    <property type="entry name" value="PRK09347.1-3"/>
    <property type="match status" value="1"/>
</dbReference>
<dbReference type="SUPFAM" id="SSF55620">
    <property type="entry name" value="Tetrahydrobiopterin biosynthesis enzymes-like"/>
    <property type="match status" value="1"/>
</dbReference>
<dbReference type="RefSeq" id="WP_068960522.1">
    <property type="nucleotide sequence ID" value="NZ_CANOQY010000006.1"/>
</dbReference>
<evidence type="ECO:0000256" key="5">
    <source>
        <dbReference type="ARBA" id="ARBA00022801"/>
    </source>
</evidence>
<feature type="domain" description="GTP cyclohydrolase I" evidence="7">
    <location>
        <begin position="20"/>
        <end position="195"/>
    </location>
</feature>
<dbReference type="FunFam" id="3.30.1130.10:FF:000001">
    <property type="entry name" value="GTP cyclohydrolase 1"/>
    <property type="match status" value="1"/>
</dbReference>
<dbReference type="Proteomes" id="UP000186351">
    <property type="component" value="Chromosome"/>
</dbReference>
<gene>
    <name evidence="6" type="primary">folE</name>
    <name evidence="8" type="ORF">A4V02_05150</name>
</gene>
<protein>
    <recommendedName>
        <fullName evidence="6">GTP cyclohydrolase 1</fullName>
        <ecNumber evidence="6">3.5.4.16</ecNumber>
    </recommendedName>
    <alternativeName>
        <fullName evidence="6">GTP cyclohydrolase I</fullName>
        <shortName evidence="6">GTP-CH-I</shortName>
    </alternativeName>
</protein>
<comment type="catalytic activity">
    <reaction evidence="1 6">
        <text>GTP + H2O = 7,8-dihydroneopterin 3'-triphosphate + formate + H(+)</text>
        <dbReference type="Rhea" id="RHEA:17473"/>
        <dbReference type="ChEBI" id="CHEBI:15377"/>
        <dbReference type="ChEBI" id="CHEBI:15378"/>
        <dbReference type="ChEBI" id="CHEBI:15740"/>
        <dbReference type="ChEBI" id="CHEBI:37565"/>
        <dbReference type="ChEBI" id="CHEBI:58462"/>
        <dbReference type="EC" id="3.5.4.16"/>
    </reaction>
</comment>
<comment type="similarity">
    <text evidence="3 6">Belongs to the GTP cyclohydrolase I family.</text>
</comment>
<keyword evidence="6" id="KW-0342">GTP-binding</keyword>
<dbReference type="Gene3D" id="1.10.286.10">
    <property type="match status" value="1"/>
</dbReference>
<comment type="pathway">
    <text evidence="2 6">Cofactor biosynthesis; 7,8-dihydroneopterin triphosphate biosynthesis; 7,8-dihydroneopterin triphosphate from GTP: step 1/1.</text>
</comment>
<evidence type="ECO:0000256" key="2">
    <source>
        <dbReference type="ARBA" id="ARBA00005080"/>
    </source>
</evidence>
<dbReference type="PANTHER" id="PTHR11109:SF7">
    <property type="entry name" value="GTP CYCLOHYDROLASE 1"/>
    <property type="match status" value="1"/>
</dbReference>
<keyword evidence="6" id="KW-0862">Zinc</keyword>
<dbReference type="AlphaFoldDB" id="A0A1B1S8P2"/>